<evidence type="ECO:0000256" key="3">
    <source>
        <dbReference type="ARBA" id="ARBA00023163"/>
    </source>
</evidence>
<dbReference type="Gene3D" id="1.10.10.10">
    <property type="entry name" value="Winged helix-like DNA-binding domain superfamily/Winged helix DNA-binding domain"/>
    <property type="match status" value="1"/>
</dbReference>
<dbReference type="Pfam" id="PF00196">
    <property type="entry name" value="GerE"/>
    <property type="match status" value="1"/>
</dbReference>
<dbReference type="PANTHER" id="PTHR44688">
    <property type="entry name" value="DNA-BINDING TRANSCRIPTIONAL ACTIVATOR DEVR_DOSR"/>
    <property type="match status" value="1"/>
</dbReference>
<dbReference type="InterPro" id="IPR000792">
    <property type="entry name" value="Tscrpt_reg_LuxR_C"/>
</dbReference>
<dbReference type="PROSITE" id="PS00622">
    <property type="entry name" value="HTH_LUXR_1"/>
    <property type="match status" value="1"/>
</dbReference>
<sequence>MSEKTRDIFKIFDGASHALSRKGSNVDQTKFSDLLSNLYSPGPSFQYIFDFSIREIIFTSKSIKGVLGENPNKFTAEAFMSRIHPNDIDHFLHCQELGFYFLFTFINKNELPNYKVSYQYRYKDFDGTYKLFLHQAIASSWDDDFKMTSSIANHSNISHITNVNNNRVSFINISDGKSYYGISNIEDLNNYPENKKIISVKELEVLNLIAEGFKSKEIAHYLNISINTVTTHRRNILQKTNFSTIPQAITFFVREGLI</sequence>
<dbReference type="EMBL" id="JAVRIA010000004">
    <property type="protein sequence ID" value="MDT0558859.1"/>
    <property type="molecule type" value="Genomic_DNA"/>
</dbReference>
<dbReference type="InterPro" id="IPR036388">
    <property type="entry name" value="WH-like_DNA-bd_sf"/>
</dbReference>
<dbReference type="PRINTS" id="PR00038">
    <property type="entry name" value="HTHLUXR"/>
</dbReference>
<protein>
    <submittedName>
        <fullName evidence="5">LuxR C-terminal-related transcriptional regulator</fullName>
    </submittedName>
</protein>
<dbReference type="Proteomes" id="UP001259492">
    <property type="component" value="Unassembled WGS sequence"/>
</dbReference>
<evidence type="ECO:0000259" key="4">
    <source>
        <dbReference type="PROSITE" id="PS50043"/>
    </source>
</evidence>
<organism evidence="5 6">
    <name type="scientific">Microcosmobacter mediterraneus</name>
    <dbReference type="NCBI Taxonomy" id="3075607"/>
    <lineage>
        <taxon>Bacteria</taxon>
        <taxon>Pseudomonadati</taxon>
        <taxon>Bacteroidota</taxon>
        <taxon>Flavobacteriia</taxon>
        <taxon>Flavobacteriales</taxon>
        <taxon>Flavobacteriaceae</taxon>
        <taxon>Microcosmobacter</taxon>
    </lineage>
</organism>
<gene>
    <name evidence="5" type="ORF">RM697_09375</name>
</gene>
<accession>A0ABU2YL19</accession>
<keyword evidence="1" id="KW-0805">Transcription regulation</keyword>
<evidence type="ECO:0000256" key="1">
    <source>
        <dbReference type="ARBA" id="ARBA00023015"/>
    </source>
</evidence>
<proteinExistence type="predicted"/>
<dbReference type="RefSeq" id="WP_311427624.1">
    <property type="nucleotide sequence ID" value="NZ_JAVRIA010000004.1"/>
</dbReference>
<dbReference type="Gene3D" id="3.30.450.20">
    <property type="entry name" value="PAS domain"/>
    <property type="match status" value="1"/>
</dbReference>
<dbReference type="PANTHER" id="PTHR44688:SF16">
    <property type="entry name" value="DNA-BINDING TRANSCRIPTIONAL ACTIVATOR DEVR_DOSR"/>
    <property type="match status" value="1"/>
</dbReference>
<reference evidence="5 6" key="1">
    <citation type="submission" date="2023-09" db="EMBL/GenBank/DDBJ databases">
        <authorList>
            <person name="Rey-Velasco X."/>
        </authorList>
    </citation>
    <scope>NUCLEOTIDE SEQUENCE [LARGE SCALE GENOMIC DNA]</scope>
    <source>
        <strain evidence="5 6">W332</strain>
    </source>
</reference>
<comment type="caution">
    <text evidence="5">The sequence shown here is derived from an EMBL/GenBank/DDBJ whole genome shotgun (WGS) entry which is preliminary data.</text>
</comment>
<dbReference type="SMART" id="SM00421">
    <property type="entry name" value="HTH_LUXR"/>
    <property type="match status" value="1"/>
</dbReference>
<dbReference type="SUPFAM" id="SSF46894">
    <property type="entry name" value="C-terminal effector domain of the bipartite response regulators"/>
    <property type="match status" value="1"/>
</dbReference>
<name>A0ABU2YL19_9FLAO</name>
<dbReference type="PROSITE" id="PS50043">
    <property type="entry name" value="HTH_LUXR_2"/>
    <property type="match status" value="1"/>
</dbReference>
<keyword evidence="2" id="KW-0238">DNA-binding</keyword>
<dbReference type="CDD" id="cd06170">
    <property type="entry name" value="LuxR_C_like"/>
    <property type="match status" value="1"/>
</dbReference>
<keyword evidence="3" id="KW-0804">Transcription</keyword>
<evidence type="ECO:0000313" key="5">
    <source>
        <dbReference type="EMBL" id="MDT0558859.1"/>
    </source>
</evidence>
<evidence type="ECO:0000313" key="6">
    <source>
        <dbReference type="Proteomes" id="UP001259492"/>
    </source>
</evidence>
<keyword evidence="6" id="KW-1185">Reference proteome</keyword>
<evidence type="ECO:0000256" key="2">
    <source>
        <dbReference type="ARBA" id="ARBA00023125"/>
    </source>
</evidence>
<dbReference type="InterPro" id="IPR016032">
    <property type="entry name" value="Sig_transdc_resp-reg_C-effctor"/>
</dbReference>
<feature type="domain" description="HTH luxR-type" evidence="4">
    <location>
        <begin position="191"/>
        <end position="256"/>
    </location>
</feature>